<dbReference type="InterPro" id="IPR001304">
    <property type="entry name" value="C-type_lectin-like"/>
</dbReference>
<keyword evidence="1" id="KW-0732">Signal</keyword>
<evidence type="ECO:0008006" key="5">
    <source>
        <dbReference type="Google" id="ProtNLM"/>
    </source>
</evidence>
<dbReference type="PANTHER" id="PTHR45710:SF26">
    <property type="entry name" value="RH26557P"/>
    <property type="match status" value="1"/>
</dbReference>
<dbReference type="PROSITE" id="PS51212">
    <property type="entry name" value="WSC"/>
    <property type="match status" value="1"/>
</dbReference>
<comment type="caution">
    <text evidence="3">Lacks conserved residue(s) required for the propagation of feature annotation.</text>
</comment>
<dbReference type="Pfam" id="PF00084">
    <property type="entry name" value="Sushi"/>
    <property type="match status" value="1"/>
</dbReference>
<dbReference type="InterPro" id="IPR016187">
    <property type="entry name" value="CTDL_fold"/>
</dbReference>
<dbReference type="Gene3D" id="3.10.100.10">
    <property type="entry name" value="Mannose-Binding Protein A, subunit A"/>
    <property type="match status" value="2"/>
</dbReference>
<protein>
    <recommendedName>
        <fullName evidence="5">C-type lectin domain-containing protein</fullName>
    </recommendedName>
</protein>
<proteinExistence type="predicted"/>
<dbReference type="InterPro" id="IPR016186">
    <property type="entry name" value="C-type_lectin-like/link_sf"/>
</dbReference>
<name>K1PXQ6_MAGGI</name>
<accession>K1PXQ6</accession>
<dbReference type="PANTHER" id="PTHR45710">
    <property type="entry name" value="C-TYPE LECTIN DOMAIN-CONTAINING PROTEIN 180"/>
    <property type="match status" value="1"/>
</dbReference>
<evidence type="ECO:0000256" key="2">
    <source>
        <dbReference type="ARBA" id="ARBA00023157"/>
    </source>
</evidence>
<organism evidence="4">
    <name type="scientific">Magallana gigas</name>
    <name type="common">Pacific oyster</name>
    <name type="synonym">Crassostrea gigas</name>
    <dbReference type="NCBI Taxonomy" id="29159"/>
    <lineage>
        <taxon>Eukaryota</taxon>
        <taxon>Metazoa</taxon>
        <taxon>Spiralia</taxon>
        <taxon>Lophotrochozoa</taxon>
        <taxon>Mollusca</taxon>
        <taxon>Bivalvia</taxon>
        <taxon>Autobranchia</taxon>
        <taxon>Pteriomorphia</taxon>
        <taxon>Ostreida</taxon>
        <taxon>Ostreoidea</taxon>
        <taxon>Ostreidae</taxon>
        <taxon>Magallana</taxon>
    </lineage>
</organism>
<dbReference type="SMART" id="SM00034">
    <property type="entry name" value="CLECT"/>
    <property type="match status" value="1"/>
</dbReference>
<dbReference type="PROSITE" id="PS50923">
    <property type="entry name" value="SUSHI"/>
    <property type="match status" value="1"/>
</dbReference>
<reference evidence="4" key="1">
    <citation type="journal article" date="2012" name="Nature">
        <title>The oyster genome reveals stress adaptation and complexity of shell formation.</title>
        <authorList>
            <person name="Zhang G."/>
            <person name="Fang X."/>
            <person name="Guo X."/>
            <person name="Li L."/>
            <person name="Luo R."/>
            <person name="Xu F."/>
            <person name="Yang P."/>
            <person name="Zhang L."/>
            <person name="Wang X."/>
            <person name="Qi H."/>
            <person name="Xiong Z."/>
            <person name="Que H."/>
            <person name="Xie Y."/>
            <person name="Holland P.W."/>
            <person name="Paps J."/>
            <person name="Zhu Y."/>
            <person name="Wu F."/>
            <person name="Chen Y."/>
            <person name="Wang J."/>
            <person name="Peng C."/>
            <person name="Meng J."/>
            <person name="Yang L."/>
            <person name="Liu J."/>
            <person name="Wen B."/>
            <person name="Zhang N."/>
            <person name="Huang Z."/>
            <person name="Zhu Q."/>
            <person name="Feng Y."/>
            <person name="Mount A."/>
            <person name="Hedgecock D."/>
            <person name="Xu Z."/>
            <person name="Liu Y."/>
            <person name="Domazet-Loso T."/>
            <person name="Du Y."/>
            <person name="Sun X."/>
            <person name="Zhang S."/>
            <person name="Liu B."/>
            <person name="Cheng P."/>
            <person name="Jiang X."/>
            <person name="Li J."/>
            <person name="Fan D."/>
            <person name="Wang W."/>
            <person name="Fu W."/>
            <person name="Wang T."/>
            <person name="Wang B."/>
            <person name="Zhang J."/>
            <person name="Peng Z."/>
            <person name="Li Y."/>
            <person name="Li N."/>
            <person name="Wang J."/>
            <person name="Chen M."/>
            <person name="He Y."/>
            <person name="Tan F."/>
            <person name="Song X."/>
            <person name="Zheng Q."/>
            <person name="Huang R."/>
            <person name="Yang H."/>
            <person name="Du X."/>
            <person name="Chen L."/>
            <person name="Yang M."/>
            <person name="Gaffney P.M."/>
            <person name="Wang S."/>
            <person name="Luo L."/>
            <person name="She Z."/>
            <person name="Ming Y."/>
            <person name="Huang W."/>
            <person name="Zhang S."/>
            <person name="Huang B."/>
            <person name="Zhang Y."/>
            <person name="Qu T."/>
            <person name="Ni P."/>
            <person name="Miao G."/>
            <person name="Wang J."/>
            <person name="Wang Q."/>
            <person name="Steinberg C.E."/>
            <person name="Wang H."/>
            <person name="Li N."/>
            <person name="Qian L."/>
            <person name="Zhang G."/>
            <person name="Li Y."/>
            <person name="Yang H."/>
            <person name="Liu X."/>
            <person name="Wang J."/>
            <person name="Yin Y."/>
            <person name="Wang J."/>
        </authorList>
    </citation>
    <scope>NUCLEOTIDE SEQUENCE [LARGE SCALE GENOMIC DNA]</scope>
    <source>
        <strain evidence="4">05x7-T-G4-1.051#20</strain>
    </source>
</reference>
<dbReference type="Pfam" id="PF00059">
    <property type="entry name" value="Lectin_C"/>
    <property type="match status" value="1"/>
</dbReference>
<keyword evidence="2" id="KW-1015">Disulfide bond</keyword>
<gene>
    <name evidence="4" type="ORF">CGI_10004277</name>
</gene>
<dbReference type="Pfam" id="PF01822">
    <property type="entry name" value="WSC"/>
    <property type="match status" value="1"/>
</dbReference>
<evidence type="ECO:0000256" key="3">
    <source>
        <dbReference type="PROSITE-ProRule" id="PRU00302"/>
    </source>
</evidence>
<dbReference type="AlphaFoldDB" id="K1PXQ6"/>
<sequence length="512" mass="57563">MYGDRIEFVCREGYKKNGKYWGTYECRETGLWTLTETSYTGEIYCLSGDKCFCGDALIGPGQVNTTDCSVACNDKKEWKPYYCGGPNDLVSVFTTRDSVTALPSAGSFASSLTLNVYGDREFSCQQLCQAEQAFYAVLLDMPGGTECMCTNTTHNESSGAEPSAQPAKNITMYNLAKYSRREVSCSDLYTKLVRTNGWYLLKSKENPEYCSFADGTICEEGWVGFAGSCYWFERTELSFSGSLDHCMSINASLASLNNEDVISFASEFIKDFEPEFSSSIWRFGASDPQRSSSYVWLDGNLRAGSYYRQDYPASDYNDCLYLYGDTWMDGLCTDKAPFICEKDQEMFRCVEFQNFPDVVTMEYTHDQMNRQMCIQVCDGNLSVNVLLKNKNCICTNTSMDSLVNYLPESACNRKCPGNSHQICGGSDAYSYKRKCPFSWVKRPGHSSCYKFAFTKKTPQAASKYCGLHSAHLVTFDEPEELEYLLALFDNVGSFPSLTGNSYWIVGMKIKTA</sequence>
<evidence type="ECO:0000313" key="4">
    <source>
        <dbReference type="EMBL" id="EKC21230.1"/>
    </source>
</evidence>
<dbReference type="InterPro" id="IPR050828">
    <property type="entry name" value="C-type_lectin/matrix_domain"/>
</dbReference>
<dbReference type="EMBL" id="JH816454">
    <property type="protein sequence ID" value="EKC21230.1"/>
    <property type="molecule type" value="Genomic_DNA"/>
</dbReference>
<dbReference type="InterPro" id="IPR000436">
    <property type="entry name" value="Sushi_SCR_CCP_dom"/>
</dbReference>
<dbReference type="HOGENOM" id="CLU_532375_0_0_1"/>
<dbReference type="PROSITE" id="PS50041">
    <property type="entry name" value="C_TYPE_LECTIN_2"/>
    <property type="match status" value="1"/>
</dbReference>
<evidence type="ECO:0000256" key="1">
    <source>
        <dbReference type="ARBA" id="ARBA00022729"/>
    </source>
</evidence>
<dbReference type="InterPro" id="IPR002889">
    <property type="entry name" value="WSC_carb-bd"/>
</dbReference>
<dbReference type="InParanoid" id="K1PXQ6"/>
<dbReference type="CDD" id="cd00037">
    <property type="entry name" value="CLECT"/>
    <property type="match status" value="2"/>
</dbReference>
<keyword evidence="3" id="KW-0768">Sushi</keyword>
<dbReference type="SUPFAM" id="SSF56436">
    <property type="entry name" value="C-type lectin-like"/>
    <property type="match status" value="2"/>
</dbReference>